<dbReference type="InterPro" id="IPR031127">
    <property type="entry name" value="E3_UB_ligase_RBR"/>
</dbReference>
<dbReference type="AlphaFoldDB" id="A0AAD4L4W5"/>
<dbReference type="Gene3D" id="1.20.120.1750">
    <property type="match status" value="1"/>
</dbReference>
<evidence type="ECO:0000259" key="9">
    <source>
        <dbReference type="PROSITE" id="PS51873"/>
    </source>
</evidence>
<reference evidence="10" key="1">
    <citation type="submission" date="2022-01" db="EMBL/GenBank/DDBJ databases">
        <title>Comparative genomics reveals a dynamic genome evolution in the ectomycorrhizal milk-cap (Lactarius) mushrooms.</title>
        <authorList>
            <consortium name="DOE Joint Genome Institute"/>
            <person name="Lebreton A."/>
            <person name="Tang N."/>
            <person name="Kuo A."/>
            <person name="LaButti K."/>
            <person name="Drula E."/>
            <person name="Barry K."/>
            <person name="Clum A."/>
            <person name="Lipzen A."/>
            <person name="Mousain D."/>
            <person name="Ng V."/>
            <person name="Wang R."/>
            <person name="Wang X."/>
            <person name="Dai Y."/>
            <person name="Henrissat B."/>
            <person name="Grigoriev I.V."/>
            <person name="Guerin-Laguette A."/>
            <person name="Yu F."/>
            <person name="Martin F.M."/>
        </authorList>
    </citation>
    <scope>NUCLEOTIDE SEQUENCE</scope>
    <source>
        <strain evidence="10">QP</strain>
    </source>
</reference>
<evidence type="ECO:0000256" key="4">
    <source>
        <dbReference type="ARBA" id="ARBA00022771"/>
    </source>
</evidence>
<keyword evidence="11" id="KW-1185">Reference proteome</keyword>
<dbReference type="GO" id="GO:0004842">
    <property type="term" value="F:ubiquitin-protein transferase activity"/>
    <property type="evidence" value="ECO:0007669"/>
    <property type="project" value="InterPro"/>
</dbReference>
<keyword evidence="5" id="KW-0833">Ubl conjugation pathway</keyword>
<feature type="domain" description="RING-type" evidence="8">
    <location>
        <begin position="30"/>
        <end position="78"/>
    </location>
</feature>
<evidence type="ECO:0000256" key="5">
    <source>
        <dbReference type="ARBA" id="ARBA00022786"/>
    </source>
</evidence>
<dbReference type="PROSITE" id="PS50089">
    <property type="entry name" value="ZF_RING_2"/>
    <property type="match status" value="1"/>
</dbReference>
<feature type="domain" description="RING-type" evidence="9">
    <location>
        <begin position="26"/>
        <end position="244"/>
    </location>
</feature>
<evidence type="ECO:0000313" key="11">
    <source>
        <dbReference type="Proteomes" id="UP001201163"/>
    </source>
</evidence>
<evidence type="ECO:0008006" key="12">
    <source>
        <dbReference type="Google" id="ProtNLM"/>
    </source>
</evidence>
<dbReference type="CDD" id="cd20336">
    <property type="entry name" value="Rcat_RBR"/>
    <property type="match status" value="1"/>
</dbReference>
<dbReference type="Proteomes" id="UP001201163">
    <property type="component" value="Unassembled WGS sequence"/>
</dbReference>
<keyword evidence="1" id="KW-0808">Transferase</keyword>
<accession>A0AAD4L4W5</accession>
<dbReference type="EMBL" id="JAKELL010000139">
    <property type="protein sequence ID" value="KAH8980306.1"/>
    <property type="molecule type" value="Genomic_DNA"/>
</dbReference>
<evidence type="ECO:0000259" key="8">
    <source>
        <dbReference type="PROSITE" id="PS50089"/>
    </source>
</evidence>
<dbReference type="InterPro" id="IPR017907">
    <property type="entry name" value="Znf_RING_CS"/>
</dbReference>
<proteinExistence type="predicted"/>
<evidence type="ECO:0000256" key="1">
    <source>
        <dbReference type="ARBA" id="ARBA00022679"/>
    </source>
</evidence>
<evidence type="ECO:0000256" key="2">
    <source>
        <dbReference type="ARBA" id="ARBA00022723"/>
    </source>
</evidence>
<dbReference type="PANTHER" id="PTHR11685">
    <property type="entry name" value="RBR FAMILY RING FINGER AND IBR DOMAIN-CONTAINING"/>
    <property type="match status" value="1"/>
</dbReference>
<organism evidence="10 11">
    <name type="scientific">Lactarius akahatsu</name>
    <dbReference type="NCBI Taxonomy" id="416441"/>
    <lineage>
        <taxon>Eukaryota</taxon>
        <taxon>Fungi</taxon>
        <taxon>Dikarya</taxon>
        <taxon>Basidiomycota</taxon>
        <taxon>Agaricomycotina</taxon>
        <taxon>Agaricomycetes</taxon>
        <taxon>Russulales</taxon>
        <taxon>Russulaceae</taxon>
        <taxon>Lactarius</taxon>
    </lineage>
</organism>
<evidence type="ECO:0000256" key="7">
    <source>
        <dbReference type="PROSITE-ProRule" id="PRU00175"/>
    </source>
</evidence>
<dbReference type="GO" id="GO:0016567">
    <property type="term" value="P:protein ubiquitination"/>
    <property type="evidence" value="ECO:0007669"/>
    <property type="project" value="InterPro"/>
</dbReference>
<sequence length="246" mass="27900">MLQFQFDEEDRMLAAERAELATAAQSVFDCGVCMDTLPEESIARIDPCGHSFCRECVRSLVVSQIDSRRFPVLCPTCSADRRTGTEDTGKVTRELVLDIGITEEQYETWVEMEMSEFFVLQHCRKCTHSSFFDREQLNEARNLRCPMTECNFVWCKECQQEIVEGGPEHSCDGSSEMKHLVEQQGWKYCPTCKVPCEKISGCNFMSCISPGCNTHFCYKCRELIVKSAVPAEIGQGKAQHNAKCPL</sequence>
<evidence type="ECO:0000256" key="3">
    <source>
        <dbReference type="ARBA" id="ARBA00022737"/>
    </source>
</evidence>
<dbReference type="Pfam" id="PF13639">
    <property type="entry name" value="zf-RING_2"/>
    <property type="match status" value="1"/>
</dbReference>
<evidence type="ECO:0000313" key="10">
    <source>
        <dbReference type="EMBL" id="KAH8980306.1"/>
    </source>
</evidence>
<name>A0AAD4L4W5_9AGAM</name>
<gene>
    <name evidence="10" type="ORF">EDB92DRAFT_1805791</name>
</gene>
<evidence type="ECO:0000256" key="6">
    <source>
        <dbReference type="ARBA" id="ARBA00022833"/>
    </source>
</evidence>
<dbReference type="InterPro" id="IPR044066">
    <property type="entry name" value="TRIAD_supradom"/>
</dbReference>
<keyword evidence="2" id="KW-0479">Metal-binding</keyword>
<keyword evidence="4 7" id="KW-0863">Zinc-finger</keyword>
<dbReference type="Gene3D" id="3.30.40.10">
    <property type="entry name" value="Zinc/RING finger domain, C3HC4 (zinc finger)"/>
    <property type="match status" value="1"/>
</dbReference>
<keyword evidence="6" id="KW-0862">Zinc</keyword>
<dbReference type="PROSITE" id="PS00518">
    <property type="entry name" value="ZF_RING_1"/>
    <property type="match status" value="1"/>
</dbReference>
<dbReference type="InterPro" id="IPR013083">
    <property type="entry name" value="Znf_RING/FYVE/PHD"/>
</dbReference>
<dbReference type="PROSITE" id="PS51873">
    <property type="entry name" value="TRIAD"/>
    <property type="match status" value="1"/>
</dbReference>
<comment type="caution">
    <text evidence="10">The sequence shown here is derived from an EMBL/GenBank/DDBJ whole genome shotgun (WGS) entry which is preliminary data.</text>
</comment>
<protein>
    <recommendedName>
        <fullName evidence="12">RING-type domain-containing protein</fullName>
    </recommendedName>
</protein>
<dbReference type="InterPro" id="IPR001841">
    <property type="entry name" value="Znf_RING"/>
</dbReference>
<dbReference type="GO" id="GO:0008270">
    <property type="term" value="F:zinc ion binding"/>
    <property type="evidence" value="ECO:0007669"/>
    <property type="project" value="UniProtKB-KW"/>
</dbReference>
<dbReference type="SUPFAM" id="SSF57850">
    <property type="entry name" value="RING/U-box"/>
    <property type="match status" value="2"/>
</dbReference>
<dbReference type="SMART" id="SM00184">
    <property type="entry name" value="RING"/>
    <property type="match status" value="2"/>
</dbReference>
<keyword evidence="3" id="KW-0677">Repeat</keyword>